<keyword evidence="1" id="KW-1133">Transmembrane helix</keyword>
<reference evidence="2" key="1">
    <citation type="journal article" date="2021" name="Front. Mar. Sci.">
        <title>Genomes of Diverse Isolates of Prochlorococcus High-Light-Adapted Clade II in the Western Pacific Ocean.</title>
        <authorList>
            <person name="Yan W."/>
            <person name="Feng X."/>
            <person name="Zhang W."/>
            <person name="Nawaz M.Z."/>
            <person name="Luo T."/>
            <person name="Zhang R."/>
            <person name="Jiao N."/>
        </authorList>
    </citation>
    <scope>NUCLEOTIDE SEQUENCE</scope>
    <source>
        <strain evidence="2">CUG1433</strain>
    </source>
</reference>
<keyword evidence="1" id="KW-0472">Membrane</keyword>
<name>A0A9D9BXL6_PROMR</name>
<proteinExistence type="predicted"/>
<evidence type="ECO:0000313" key="2">
    <source>
        <dbReference type="EMBL" id="MBO6971991.1"/>
    </source>
</evidence>
<sequence length="197" mass="22455">MKLILRSIFYMPGVIIHEFSHHLFCIIFKAKVIDVCYYNFKDSSGYVLHNRPKHLYQDILISTAPFFLNSFLGGLVAYPTIINKLSTTGLANLNWHDFLRIIISISIGMNAIPSKGDGLSVWNSVGDSDMNFFLKIFAQLIIAPLVFIIYLLNFGSSYLKIDLLYGVSICLIGPKFLNFIYLSFVQDFINGFQNLKF</sequence>
<evidence type="ECO:0000313" key="3">
    <source>
        <dbReference type="Proteomes" id="UP000668060"/>
    </source>
</evidence>
<evidence type="ECO:0000256" key="1">
    <source>
        <dbReference type="SAM" id="Phobius"/>
    </source>
</evidence>
<feature type="transmembrane region" description="Helical" evidence="1">
    <location>
        <begin position="132"/>
        <end position="152"/>
    </location>
</feature>
<feature type="transmembrane region" description="Helical" evidence="1">
    <location>
        <begin position="164"/>
        <end position="184"/>
    </location>
</feature>
<comment type="caution">
    <text evidence="2">The sequence shown here is derived from an EMBL/GenBank/DDBJ whole genome shotgun (WGS) entry which is preliminary data.</text>
</comment>
<keyword evidence="1" id="KW-0812">Transmembrane</keyword>
<organism evidence="2 3">
    <name type="scientific">Prochlorococcus marinus CUG1433</name>
    <dbReference type="NCBI Taxonomy" id="2774506"/>
    <lineage>
        <taxon>Bacteria</taxon>
        <taxon>Bacillati</taxon>
        <taxon>Cyanobacteriota</taxon>
        <taxon>Cyanophyceae</taxon>
        <taxon>Synechococcales</taxon>
        <taxon>Prochlorococcaceae</taxon>
        <taxon>Prochlorococcus</taxon>
    </lineage>
</organism>
<dbReference type="Proteomes" id="UP000668060">
    <property type="component" value="Unassembled WGS sequence"/>
</dbReference>
<protein>
    <submittedName>
        <fullName evidence="2">DUF3267 domain-containing protein</fullName>
    </submittedName>
</protein>
<dbReference type="EMBL" id="JAEPLN010000001">
    <property type="protein sequence ID" value="MBO6971991.1"/>
    <property type="molecule type" value="Genomic_DNA"/>
</dbReference>
<gene>
    <name evidence="2" type="ORF">JJ842_08710</name>
</gene>
<dbReference type="AlphaFoldDB" id="A0A9D9BXL6"/>
<feature type="transmembrane region" description="Helical" evidence="1">
    <location>
        <begin position="60"/>
        <end position="81"/>
    </location>
</feature>
<accession>A0A9D9BXL6</accession>